<feature type="region of interest" description="Disordered" evidence="1">
    <location>
        <begin position="219"/>
        <end position="238"/>
    </location>
</feature>
<sequence>TTLFFSFFIMHFAYSLERYETWAFCDGKCEKVTSGILEHLVLHSAEAHSIHLKGFNSKFILSVPKKMQTRKWFTKSTLISRFLCVIGVPNILGATKPLAQEISQLEAARHFHHSLYTKVGSLRHELLRAMELRLSALRGELVVAFDQAAGSRYSVEDLIGVLKFSENFGSEDLRSFSPRRSSSPMRRIQIGRSGSWRSTAISMKSLNYYPARDRSFMTRDATSDSGDEEPVQKCDNGVKRMSVQDAIHLFESKQQKD</sequence>
<evidence type="ECO:0000313" key="4">
    <source>
        <dbReference type="Proteomes" id="UP000015453"/>
    </source>
</evidence>
<dbReference type="OrthoDB" id="1687502at2759"/>
<gene>
    <name evidence="3" type="ORF">M569_05337</name>
</gene>
<comment type="caution">
    <text evidence="3">The sequence shown here is derived from an EMBL/GenBank/DDBJ whole genome shotgun (WGS) entry which is preliminary data.</text>
</comment>
<protein>
    <submittedName>
        <fullName evidence="3">Uncharacterized protein</fullName>
    </submittedName>
</protein>
<dbReference type="EMBL" id="AUSU01002126">
    <property type="protein sequence ID" value="EPS69432.1"/>
    <property type="molecule type" value="Genomic_DNA"/>
</dbReference>
<proteinExistence type="predicted"/>
<keyword evidence="2" id="KW-0732">Signal</keyword>
<feature type="non-terminal residue" evidence="3">
    <location>
        <position position="257"/>
    </location>
</feature>
<feature type="signal peptide" evidence="2">
    <location>
        <begin position="1"/>
        <end position="15"/>
    </location>
</feature>
<name>S8EAB2_9LAMI</name>
<dbReference type="Proteomes" id="UP000015453">
    <property type="component" value="Unassembled WGS sequence"/>
</dbReference>
<evidence type="ECO:0000313" key="3">
    <source>
        <dbReference type="EMBL" id="EPS69432.1"/>
    </source>
</evidence>
<dbReference type="AlphaFoldDB" id="S8EAB2"/>
<evidence type="ECO:0000256" key="1">
    <source>
        <dbReference type="SAM" id="MobiDB-lite"/>
    </source>
</evidence>
<feature type="non-terminal residue" evidence="3">
    <location>
        <position position="1"/>
    </location>
</feature>
<organism evidence="3 4">
    <name type="scientific">Genlisea aurea</name>
    <dbReference type="NCBI Taxonomy" id="192259"/>
    <lineage>
        <taxon>Eukaryota</taxon>
        <taxon>Viridiplantae</taxon>
        <taxon>Streptophyta</taxon>
        <taxon>Embryophyta</taxon>
        <taxon>Tracheophyta</taxon>
        <taxon>Spermatophyta</taxon>
        <taxon>Magnoliopsida</taxon>
        <taxon>eudicotyledons</taxon>
        <taxon>Gunneridae</taxon>
        <taxon>Pentapetalae</taxon>
        <taxon>asterids</taxon>
        <taxon>lamiids</taxon>
        <taxon>Lamiales</taxon>
        <taxon>Lentibulariaceae</taxon>
        <taxon>Genlisea</taxon>
    </lineage>
</organism>
<dbReference type="PANTHER" id="PTHR31008:SF5">
    <property type="entry name" value="EXPRESSED PROTEIN"/>
    <property type="match status" value="1"/>
</dbReference>
<feature type="chain" id="PRO_5012881331" evidence="2">
    <location>
        <begin position="16"/>
        <end position="257"/>
    </location>
</feature>
<accession>S8EAB2</accession>
<reference evidence="3 4" key="1">
    <citation type="journal article" date="2013" name="BMC Genomics">
        <title>The miniature genome of a carnivorous plant Genlisea aurea contains a low number of genes and short non-coding sequences.</title>
        <authorList>
            <person name="Leushkin E.V."/>
            <person name="Sutormin R.A."/>
            <person name="Nabieva E.R."/>
            <person name="Penin A.A."/>
            <person name="Kondrashov A.S."/>
            <person name="Logacheva M.D."/>
        </authorList>
    </citation>
    <scope>NUCLEOTIDE SEQUENCE [LARGE SCALE GENOMIC DNA]</scope>
</reference>
<dbReference type="PANTHER" id="PTHR31008">
    <property type="entry name" value="COP1-INTERACTING PROTEIN-RELATED"/>
    <property type="match status" value="1"/>
</dbReference>
<evidence type="ECO:0000256" key="2">
    <source>
        <dbReference type="SAM" id="SignalP"/>
    </source>
</evidence>
<keyword evidence="4" id="KW-1185">Reference proteome</keyword>